<keyword evidence="4" id="KW-1185">Reference proteome</keyword>
<keyword evidence="2" id="KW-0677">Repeat</keyword>
<dbReference type="Proteomes" id="UP000221080">
    <property type="component" value="Chromosome 3"/>
</dbReference>
<dbReference type="KEGG" id="ipu:108262804"/>
<dbReference type="SUPFAM" id="SSF54695">
    <property type="entry name" value="POZ domain"/>
    <property type="match status" value="1"/>
</dbReference>
<dbReference type="Pfam" id="PF00651">
    <property type="entry name" value="BTB"/>
    <property type="match status" value="1"/>
</dbReference>
<dbReference type="PANTHER" id="PTHR24412:SF172">
    <property type="entry name" value="KELCH-LIKE PROTEIN 10"/>
    <property type="match status" value="1"/>
</dbReference>
<reference evidence="5" key="2">
    <citation type="submission" date="2025-08" db="UniProtKB">
        <authorList>
            <consortium name="RefSeq"/>
        </authorList>
    </citation>
    <scope>IDENTIFICATION</scope>
    <source>
        <tissue evidence="5">Blood</tissue>
    </source>
</reference>
<evidence type="ECO:0000313" key="4">
    <source>
        <dbReference type="Proteomes" id="UP000221080"/>
    </source>
</evidence>
<dbReference type="InterPro" id="IPR011333">
    <property type="entry name" value="SKP1/BTB/POZ_sf"/>
</dbReference>
<reference evidence="4" key="1">
    <citation type="journal article" date="2016" name="Nat. Commun.">
        <title>The channel catfish genome sequence provides insights into the evolution of scale formation in teleosts.</title>
        <authorList>
            <person name="Liu Z."/>
            <person name="Liu S."/>
            <person name="Yao J."/>
            <person name="Bao L."/>
            <person name="Zhang J."/>
            <person name="Li Y."/>
            <person name="Jiang C."/>
            <person name="Sun L."/>
            <person name="Wang R."/>
            <person name="Zhang Y."/>
            <person name="Zhou T."/>
            <person name="Zeng Q."/>
            <person name="Fu Q."/>
            <person name="Gao S."/>
            <person name="Li N."/>
            <person name="Koren S."/>
            <person name="Jiang Y."/>
            <person name="Zimin A."/>
            <person name="Xu P."/>
            <person name="Phillippy A.M."/>
            <person name="Geng X."/>
            <person name="Song L."/>
            <person name="Sun F."/>
            <person name="Li C."/>
            <person name="Wang X."/>
            <person name="Chen A."/>
            <person name="Jin Y."/>
            <person name="Yuan Z."/>
            <person name="Yang Y."/>
            <person name="Tan S."/>
            <person name="Peatman E."/>
            <person name="Lu J."/>
            <person name="Qin Z."/>
            <person name="Dunham R."/>
            <person name="Li Z."/>
            <person name="Sonstegard T."/>
            <person name="Feng J."/>
            <person name="Danzmann R.G."/>
            <person name="Schroeder S."/>
            <person name="Scheffler B."/>
            <person name="Duke M.V."/>
            <person name="Ballard L."/>
            <person name="Kucuktas H."/>
            <person name="Kaltenboeck L."/>
            <person name="Liu H."/>
            <person name="Armbruster J."/>
            <person name="Xie Y."/>
            <person name="Kirby M.L."/>
            <person name="Tian Y."/>
            <person name="Flanagan M.E."/>
            <person name="Mu W."/>
            <person name="Waldbieser G.C."/>
        </authorList>
    </citation>
    <scope>NUCLEOTIDE SEQUENCE [LARGE SCALE GENOMIC DNA]</scope>
    <source>
        <strain evidence="4">SDA103</strain>
    </source>
</reference>
<evidence type="ECO:0000256" key="2">
    <source>
        <dbReference type="ARBA" id="ARBA00022737"/>
    </source>
</evidence>
<dbReference type="GeneID" id="108262804"/>
<dbReference type="SMART" id="SM00225">
    <property type="entry name" value="BTB"/>
    <property type="match status" value="1"/>
</dbReference>
<feature type="domain" description="BTB" evidence="3">
    <location>
        <begin position="27"/>
        <end position="93"/>
    </location>
</feature>
<evidence type="ECO:0000313" key="5">
    <source>
        <dbReference type="RefSeq" id="XP_017318635.1"/>
    </source>
</evidence>
<protein>
    <submittedName>
        <fullName evidence="5">Kelch-like protein 10</fullName>
    </submittedName>
</protein>
<dbReference type="OrthoDB" id="191037at2759"/>
<dbReference type="PANTHER" id="PTHR24412">
    <property type="entry name" value="KELCH PROTEIN"/>
    <property type="match status" value="1"/>
</dbReference>
<evidence type="ECO:0000256" key="1">
    <source>
        <dbReference type="ARBA" id="ARBA00022441"/>
    </source>
</evidence>
<dbReference type="InterPro" id="IPR000210">
    <property type="entry name" value="BTB/POZ_dom"/>
</dbReference>
<proteinExistence type="predicted"/>
<dbReference type="RefSeq" id="XP_017318635.1">
    <property type="nucleotide sequence ID" value="XM_017463146.3"/>
</dbReference>
<dbReference type="AlphaFoldDB" id="A0A2D0QMF3"/>
<organism evidence="4 5">
    <name type="scientific">Ictalurus punctatus</name>
    <name type="common">Channel catfish</name>
    <name type="synonym">Silurus punctatus</name>
    <dbReference type="NCBI Taxonomy" id="7998"/>
    <lineage>
        <taxon>Eukaryota</taxon>
        <taxon>Metazoa</taxon>
        <taxon>Chordata</taxon>
        <taxon>Craniata</taxon>
        <taxon>Vertebrata</taxon>
        <taxon>Euteleostomi</taxon>
        <taxon>Actinopterygii</taxon>
        <taxon>Neopterygii</taxon>
        <taxon>Teleostei</taxon>
        <taxon>Ostariophysi</taxon>
        <taxon>Siluriformes</taxon>
        <taxon>Ictaluridae</taxon>
        <taxon>Ictalurus</taxon>
    </lineage>
</organism>
<evidence type="ECO:0000259" key="3">
    <source>
        <dbReference type="PROSITE" id="PS50097"/>
    </source>
</evidence>
<sequence>MSFERERSAALTMCSVLNDIRLEEELCDAVLRVDEVEFNVHKTVLCAHSPYFRTLFMTGSSSDQKVYTMTNVSPDIMAIIIHYIYTQEIRVTTDNVQAVLVMADYLLMRDLVRDCYDFLNAHLSPENRFRIWQDADVHLYREL</sequence>
<dbReference type="PROSITE" id="PS50097">
    <property type="entry name" value="BTB"/>
    <property type="match status" value="1"/>
</dbReference>
<keyword evidence="1" id="KW-0880">Kelch repeat</keyword>
<gene>
    <name evidence="5" type="primary">LOC108262804</name>
</gene>
<dbReference type="Gene3D" id="3.30.710.10">
    <property type="entry name" value="Potassium Channel Kv1.1, Chain A"/>
    <property type="match status" value="1"/>
</dbReference>
<accession>A0A2D0QMF3</accession>
<name>A0A2D0QMF3_ICTPU</name>